<comment type="caution">
    <text evidence="1">The sequence shown here is derived from an EMBL/GenBank/DDBJ whole genome shotgun (WGS) entry which is preliminary data.</text>
</comment>
<accession>A0AAE3R001</accession>
<dbReference type="EMBL" id="JASJOU010000003">
    <property type="protein sequence ID" value="MDJ1501194.1"/>
    <property type="molecule type" value="Genomic_DNA"/>
</dbReference>
<organism evidence="1 2">
    <name type="scientific">Xanthocytophaga agilis</name>
    <dbReference type="NCBI Taxonomy" id="3048010"/>
    <lineage>
        <taxon>Bacteria</taxon>
        <taxon>Pseudomonadati</taxon>
        <taxon>Bacteroidota</taxon>
        <taxon>Cytophagia</taxon>
        <taxon>Cytophagales</taxon>
        <taxon>Rhodocytophagaceae</taxon>
        <taxon>Xanthocytophaga</taxon>
    </lineage>
</organism>
<proteinExistence type="predicted"/>
<evidence type="ECO:0000313" key="1">
    <source>
        <dbReference type="EMBL" id="MDJ1501194.1"/>
    </source>
</evidence>
<sequence>MNAIKNFQTIIWHLKYRRGMYVAEGYLPLVSFLEGYGLALRDVCQVDMFSDFQNWIYTRQKRRFAVSWSSYILIDIAKKDEQKATDILFEWLSEFLAFDLDDPANSPLNQPSETKE</sequence>
<dbReference type="AlphaFoldDB" id="A0AAE3R001"/>
<protein>
    <submittedName>
        <fullName evidence="1">Uncharacterized protein</fullName>
    </submittedName>
</protein>
<evidence type="ECO:0000313" key="2">
    <source>
        <dbReference type="Proteomes" id="UP001232063"/>
    </source>
</evidence>
<gene>
    <name evidence="1" type="ORF">QNI22_11070</name>
</gene>
<keyword evidence="2" id="KW-1185">Reference proteome</keyword>
<dbReference type="RefSeq" id="WP_314510688.1">
    <property type="nucleotide sequence ID" value="NZ_JASJOU010000003.1"/>
</dbReference>
<name>A0AAE3R001_9BACT</name>
<reference evidence="1" key="1">
    <citation type="submission" date="2023-05" db="EMBL/GenBank/DDBJ databases">
        <authorList>
            <person name="Zhang X."/>
        </authorList>
    </citation>
    <scope>NUCLEOTIDE SEQUENCE</scope>
    <source>
        <strain evidence="1">BD1B2-1</strain>
    </source>
</reference>
<dbReference type="Proteomes" id="UP001232063">
    <property type="component" value="Unassembled WGS sequence"/>
</dbReference>